<evidence type="ECO:0000256" key="1">
    <source>
        <dbReference type="SAM" id="SignalP"/>
    </source>
</evidence>
<comment type="caution">
    <text evidence="2">The sequence shown here is derived from an EMBL/GenBank/DDBJ whole genome shotgun (WGS) entry which is preliminary data.</text>
</comment>
<name>A0A4U1C4E4_9SPHI</name>
<evidence type="ECO:0000313" key="3">
    <source>
        <dbReference type="Proteomes" id="UP000308181"/>
    </source>
</evidence>
<dbReference type="Pfam" id="PF11138">
    <property type="entry name" value="DUF2911"/>
    <property type="match status" value="1"/>
</dbReference>
<feature type="signal peptide" evidence="1">
    <location>
        <begin position="1"/>
        <end position="23"/>
    </location>
</feature>
<dbReference type="Gene3D" id="1.25.40.1040">
    <property type="match status" value="1"/>
</dbReference>
<keyword evidence="1" id="KW-0732">Signal</keyword>
<dbReference type="Proteomes" id="UP000308181">
    <property type="component" value="Unassembled WGS sequence"/>
</dbReference>
<dbReference type="InterPro" id="IPR011990">
    <property type="entry name" value="TPR-like_helical_dom_sf"/>
</dbReference>
<dbReference type="SUPFAM" id="SSF48452">
    <property type="entry name" value="TPR-like"/>
    <property type="match status" value="1"/>
</dbReference>
<keyword evidence="3" id="KW-1185">Reference proteome</keyword>
<reference evidence="2 3" key="1">
    <citation type="submission" date="2019-04" db="EMBL/GenBank/DDBJ databases">
        <title>Pedobacter sp. AR-3-17 sp. nov., isolated from Arctic soil.</title>
        <authorList>
            <person name="Dahal R.H."/>
            <person name="Kim D.-U."/>
        </authorList>
    </citation>
    <scope>NUCLEOTIDE SEQUENCE [LARGE SCALE GENOMIC DNA]</scope>
    <source>
        <strain evidence="2 3">AR-3-17</strain>
    </source>
</reference>
<dbReference type="OrthoDB" id="195456at2"/>
<protein>
    <submittedName>
        <fullName evidence="2">DUF2911 domain-containing protein</fullName>
    </submittedName>
</protein>
<dbReference type="RefSeq" id="WP_136824962.1">
    <property type="nucleotide sequence ID" value="NZ_SWBP01000001.1"/>
</dbReference>
<proteinExistence type="predicted"/>
<dbReference type="AlphaFoldDB" id="A0A4U1C4E4"/>
<dbReference type="InterPro" id="IPR021314">
    <property type="entry name" value="DUF2911"/>
</dbReference>
<evidence type="ECO:0000313" key="2">
    <source>
        <dbReference type="EMBL" id="TKC00756.1"/>
    </source>
</evidence>
<gene>
    <name evidence="2" type="ORF">FA046_03515</name>
</gene>
<dbReference type="EMBL" id="SWBP01000001">
    <property type="protein sequence ID" value="TKC00756.1"/>
    <property type="molecule type" value="Genomic_DNA"/>
</dbReference>
<feature type="chain" id="PRO_5020690670" evidence="1">
    <location>
        <begin position="24"/>
        <end position="281"/>
    </location>
</feature>
<organism evidence="2 3">
    <name type="scientific">Pedobacter cryophilus</name>
    <dbReference type="NCBI Taxonomy" id="2571271"/>
    <lineage>
        <taxon>Bacteria</taxon>
        <taxon>Pseudomonadati</taxon>
        <taxon>Bacteroidota</taxon>
        <taxon>Sphingobacteriia</taxon>
        <taxon>Sphingobacteriales</taxon>
        <taxon>Sphingobacteriaceae</taxon>
        <taxon>Pedobacter</taxon>
    </lineage>
</organism>
<accession>A0A4U1C4E4</accession>
<sequence>MKQFFKTLSISLALLASVNMVKAQGALVPQPSSGQTIVQDFGLGKVMLTYSRPNLKGRKIFGILEPYGQVWRTGANSATTINFTDEVTVAGNKIPAGKYSLFTIPGKDVWTIILNKTADQWGAYDYKKEDDLLRFTIKPIILKTPVETFTLQFSNVKAGSMLLNMQWENIAISIPMTVDYDAKVMVNIEKAMSGDKKPYFAAAQYYYENNKDLGKALEWINEAEKTDLKAPWFKLWKAKILLKMGDKKAAATAAEQGMKLAKESGNDEYVRLNLAILTQTK</sequence>